<feature type="domain" description="RNA polymerase sigma factor 70 region 4 type 2" evidence="7">
    <location>
        <begin position="123"/>
        <end position="174"/>
    </location>
</feature>
<reference evidence="8" key="2">
    <citation type="submission" date="2021-04" db="EMBL/GenBank/DDBJ databases">
        <authorList>
            <person name="Gilroy R."/>
        </authorList>
    </citation>
    <scope>NUCLEOTIDE SEQUENCE</scope>
    <source>
        <strain evidence="8">1282</strain>
    </source>
</reference>
<dbReference type="InterPro" id="IPR013325">
    <property type="entry name" value="RNA_pol_sigma_r2"/>
</dbReference>
<comment type="similarity">
    <text evidence="1">Belongs to the sigma-70 factor family. ECF subfamily.</text>
</comment>
<evidence type="ECO:0000313" key="9">
    <source>
        <dbReference type="Proteomes" id="UP000823915"/>
    </source>
</evidence>
<feature type="domain" description="RNA polymerase sigma-70 region 2" evidence="6">
    <location>
        <begin position="21"/>
        <end position="84"/>
    </location>
</feature>
<dbReference type="InterPro" id="IPR013324">
    <property type="entry name" value="RNA_pol_sigma_r3/r4-like"/>
</dbReference>
<dbReference type="InterPro" id="IPR036388">
    <property type="entry name" value="WH-like_DNA-bd_sf"/>
</dbReference>
<evidence type="ECO:0000313" key="8">
    <source>
        <dbReference type="EMBL" id="HIY27078.1"/>
    </source>
</evidence>
<evidence type="ECO:0000256" key="3">
    <source>
        <dbReference type="ARBA" id="ARBA00023082"/>
    </source>
</evidence>
<dbReference type="InterPro" id="IPR014284">
    <property type="entry name" value="RNA_pol_sigma-70_dom"/>
</dbReference>
<comment type="caution">
    <text evidence="8">The sequence shown here is derived from an EMBL/GenBank/DDBJ whole genome shotgun (WGS) entry which is preliminary data.</text>
</comment>
<dbReference type="InterPro" id="IPR039425">
    <property type="entry name" value="RNA_pol_sigma-70-like"/>
</dbReference>
<dbReference type="AlphaFoldDB" id="A0A9D1YH09"/>
<evidence type="ECO:0000256" key="4">
    <source>
        <dbReference type="ARBA" id="ARBA00023125"/>
    </source>
</evidence>
<dbReference type="EMBL" id="DXDU01000128">
    <property type="protein sequence ID" value="HIY27078.1"/>
    <property type="molecule type" value="Genomic_DNA"/>
</dbReference>
<dbReference type="Gene3D" id="1.10.1740.10">
    <property type="match status" value="1"/>
</dbReference>
<dbReference type="InterPro" id="IPR007627">
    <property type="entry name" value="RNA_pol_sigma70_r2"/>
</dbReference>
<dbReference type="InterPro" id="IPR013249">
    <property type="entry name" value="RNA_pol_sigma70_r4_t2"/>
</dbReference>
<dbReference type="PANTHER" id="PTHR43133:SF8">
    <property type="entry name" value="RNA POLYMERASE SIGMA FACTOR HI_1459-RELATED"/>
    <property type="match status" value="1"/>
</dbReference>
<dbReference type="NCBIfam" id="TIGR02937">
    <property type="entry name" value="sigma70-ECF"/>
    <property type="match status" value="1"/>
</dbReference>
<dbReference type="GO" id="GO:0016987">
    <property type="term" value="F:sigma factor activity"/>
    <property type="evidence" value="ECO:0007669"/>
    <property type="project" value="UniProtKB-KW"/>
</dbReference>
<dbReference type="GO" id="GO:0003677">
    <property type="term" value="F:DNA binding"/>
    <property type="evidence" value="ECO:0007669"/>
    <property type="project" value="UniProtKB-KW"/>
</dbReference>
<dbReference type="SUPFAM" id="SSF88659">
    <property type="entry name" value="Sigma3 and sigma4 domains of RNA polymerase sigma factors"/>
    <property type="match status" value="1"/>
</dbReference>
<organism evidence="8 9">
    <name type="scientific">Candidatus Acutalibacter pullistercoris</name>
    <dbReference type="NCBI Taxonomy" id="2838418"/>
    <lineage>
        <taxon>Bacteria</taxon>
        <taxon>Bacillati</taxon>
        <taxon>Bacillota</taxon>
        <taxon>Clostridia</taxon>
        <taxon>Eubacteriales</taxon>
        <taxon>Acutalibacteraceae</taxon>
        <taxon>Acutalibacter</taxon>
    </lineage>
</organism>
<accession>A0A9D1YH09</accession>
<evidence type="ECO:0000259" key="7">
    <source>
        <dbReference type="Pfam" id="PF08281"/>
    </source>
</evidence>
<dbReference type="Proteomes" id="UP000823915">
    <property type="component" value="Unassembled WGS sequence"/>
</dbReference>
<evidence type="ECO:0000256" key="1">
    <source>
        <dbReference type="ARBA" id="ARBA00010641"/>
    </source>
</evidence>
<sequence>MEDREIVKLFWERSPQAVDALAEAYGPDLRALARRLLEDPQDVEECVNDAYLALWQGIPPAKPAPLLPYALRVVRNLCLKRRRWNRAGKRQSAFDLAYEELEECLGGGEGPEGSLDLEELKDALNSFLSRLSHRDRVLFLGRYWYGSPYKELAQQTGLTENNAMVRVSRLREKLRAHLKKKGVLE</sequence>
<keyword evidence="3" id="KW-0731">Sigma factor</keyword>
<protein>
    <submittedName>
        <fullName evidence="8">Sigma-70 family RNA polymerase sigma factor</fullName>
    </submittedName>
</protein>
<proteinExistence type="inferred from homology"/>
<keyword evidence="2" id="KW-0805">Transcription regulation</keyword>
<evidence type="ECO:0000256" key="2">
    <source>
        <dbReference type="ARBA" id="ARBA00023015"/>
    </source>
</evidence>
<evidence type="ECO:0000256" key="5">
    <source>
        <dbReference type="ARBA" id="ARBA00023163"/>
    </source>
</evidence>
<dbReference type="SUPFAM" id="SSF88946">
    <property type="entry name" value="Sigma2 domain of RNA polymerase sigma factors"/>
    <property type="match status" value="1"/>
</dbReference>
<dbReference type="PANTHER" id="PTHR43133">
    <property type="entry name" value="RNA POLYMERASE ECF-TYPE SIGMA FACTO"/>
    <property type="match status" value="1"/>
</dbReference>
<dbReference type="GO" id="GO:0006352">
    <property type="term" value="P:DNA-templated transcription initiation"/>
    <property type="evidence" value="ECO:0007669"/>
    <property type="project" value="InterPro"/>
</dbReference>
<keyword evidence="4" id="KW-0238">DNA-binding</keyword>
<gene>
    <name evidence="8" type="ORF">H9838_07920</name>
</gene>
<dbReference type="Pfam" id="PF08281">
    <property type="entry name" value="Sigma70_r4_2"/>
    <property type="match status" value="1"/>
</dbReference>
<name>A0A9D1YH09_9FIRM</name>
<dbReference type="Gene3D" id="1.10.10.10">
    <property type="entry name" value="Winged helix-like DNA-binding domain superfamily/Winged helix DNA-binding domain"/>
    <property type="match status" value="1"/>
</dbReference>
<keyword evidence="5" id="KW-0804">Transcription</keyword>
<evidence type="ECO:0000259" key="6">
    <source>
        <dbReference type="Pfam" id="PF04542"/>
    </source>
</evidence>
<dbReference type="Pfam" id="PF04542">
    <property type="entry name" value="Sigma70_r2"/>
    <property type="match status" value="1"/>
</dbReference>
<reference evidence="8" key="1">
    <citation type="journal article" date="2021" name="PeerJ">
        <title>Extensive microbial diversity within the chicken gut microbiome revealed by metagenomics and culture.</title>
        <authorList>
            <person name="Gilroy R."/>
            <person name="Ravi A."/>
            <person name="Getino M."/>
            <person name="Pursley I."/>
            <person name="Horton D.L."/>
            <person name="Alikhan N.F."/>
            <person name="Baker D."/>
            <person name="Gharbi K."/>
            <person name="Hall N."/>
            <person name="Watson M."/>
            <person name="Adriaenssens E.M."/>
            <person name="Foster-Nyarko E."/>
            <person name="Jarju S."/>
            <person name="Secka A."/>
            <person name="Antonio M."/>
            <person name="Oren A."/>
            <person name="Chaudhuri R.R."/>
            <person name="La Ragione R."/>
            <person name="Hildebrand F."/>
            <person name="Pallen M.J."/>
        </authorList>
    </citation>
    <scope>NUCLEOTIDE SEQUENCE</scope>
    <source>
        <strain evidence="8">1282</strain>
    </source>
</reference>